<evidence type="ECO:0000256" key="6">
    <source>
        <dbReference type="SAM" id="MobiDB-lite"/>
    </source>
</evidence>
<dbReference type="HOGENOM" id="CLU_073093_0_0_1"/>
<evidence type="ECO:0000256" key="1">
    <source>
        <dbReference type="ARBA" id="ARBA00008889"/>
    </source>
</evidence>
<evidence type="ECO:0000256" key="3">
    <source>
        <dbReference type="ARBA" id="ARBA00023274"/>
    </source>
</evidence>
<dbReference type="Gene3D" id="3.30.70.1730">
    <property type="match status" value="1"/>
</dbReference>
<dbReference type="GO" id="GO:1990904">
    <property type="term" value="C:ribonucleoprotein complex"/>
    <property type="evidence" value="ECO:0007669"/>
    <property type="project" value="UniProtKB-KW"/>
</dbReference>
<name>W5KTB4_ASTMX</name>
<dbReference type="InParanoid" id="W5KTB4"/>
<protein>
    <recommendedName>
        <fullName evidence="4">Large ribosomal subunit protein uL10m</fullName>
    </recommendedName>
    <alternativeName>
        <fullName evidence="5">39S ribosomal protein L10, mitochondrial</fullName>
    </alternativeName>
</protein>
<dbReference type="SUPFAM" id="SSF160369">
    <property type="entry name" value="Ribosomal protein L10-like"/>
    <property type="match status" value="1"/>
</dbReference>
<dbReference type="STRING" id="7994.ENSAMXP00000010826"/>
<dbReference type="Ensembl" id="ENSAMXT00000010826.2">
    <property type="protein sequence ID" value="ENSAMXP00000010826.2"/>
    <property type="gene ID" value="ENSAMXG00000040331.1"/>
</dbReference>
<evidence type="ECO:0000313" key="8">
    <source>
        <dbReference type="Proteomes" id="UP000018467"/>
    </source>
</evidence>
<reference evidence="8" key="1">
    <citation type="submission" date="2013-03" db="EMBL/GenBank/DDBJ databases">
        <authorList>
            <person name="Jeffery W."/>
            <person name="Warren W."/>
            <person name="Wilson R.K."/>
        </authorList>
    </citation>
    <scope>NUCLEOTIDE SEQUENCE</scope>
    <source>
        <strain evidence="8">female</strain>
    </source>
</reference>
<dbReference type="eggNOG" id="KOG4241">
    <property type="taxonomic scope" value="Eukaryota"/>
</dbReference>
<dbReference type="InterPro" id="IPR043141">
    <property type="entry name" value="Ribosomal_uL10-like_sf"/>
</dbReference>
<dbReference type="Proteomes" id="UP000018467">
    <property type="component" value="Unassembled WGS sequence"/>
</dbReference>
<evidence type="ECO:0000256" key="2">
    <source>
        <dbReference type="ARBA" id="ARBA00022980"/>
    </source>
</evidence>
<keyword evidence="8" id="KW-1185">Reference proteome</keyword>
<dbReference type="Bgee" id="ENSAMXG00000040331">
    <property type="expression patterns" value="Expressed in embryo and 14 other cell types or tissues"/>
</dbReference>
<accession>W5KTB4</accession>
<dbReference type="AlphaFoldDB" id="W5KTB4"/>
<feature type="region of interest" description="Disordered" evidence="6">
    <location>
        <begin position="240"/>
        <end position="262"/>
    </location>
</feature>
<reference evidence="7" key="4">
    <citation type="submission" date="2025-09" db="UniProtKB">
        <authorList>
            <consortium name="Ensembl"/>
        </authorList>
    </citation>
    <scope>IDENTIFICATION</scope>
</reference>
<evidence type="ECO:0000256" key="5">
    <source>
        <dbReference type="ARBA" id="ARBA00035716"/>
    </source>
</evidence>
<dbReference type="FunCoup" id="W5KTB4">
    <property type="interactions" value="955"/>
</dbReference>
<keyword evidence="2" id="KW-0689">Ribosomal protein</keyword>
<dbReference type="CDD" id="cd05797">
    <property type="entry name" value="Ribosomal_L10"/>
    <property type="match status" value="1"/>
</dbReference>
<reference evidence="8" key="2">
    <citation type="journal article" date="2014" name="Nat. Commun.">
        <title>The cavefish genome reveals candidate genes for eye loss.</title>
        <authorList>
            <person name="McGaugh S.E."/>
            <person name="Gross J.B."/>
            <person name="Aken B."/>
            <person name="Blin M."/>
            <person name="Borowsky R."/>
            <person name="Chalopin D."/>
            <person name="Hinaux H."/>
            <person name="Jeffery W.R."/>
            <person name="Keene A."/>
            <person name="Ma L."/>
            <person name="Minx P."/>
            <person name="Murphy D."/>
            <person name="O'Quin K.E."/>
            <person name="Retaux S."/>
            <person name="Rohner N."/>
            <person name="Searle S.M."/>
            <person name="Stahl B.A."/>
            <person name="Tabin C."/>
            <person name="Volff J.N."/>
            <person name="Yoshizawa M."/>
            <person name="Warren W.C."/>
        </authorList>
    </citation>
    <scope>NUCLEOTIDE SEQUENCE [LARGE SCALE GENOMIC DNA]</scope>
    <source>
        <strain evidence="8">female</strain>
    </source>
</reference>
<organism evidence="7 8">
    <name type="scientific">Astyanax mexicanus</name>
    <name type="common">Blind cave fish</name>
    <name type="synonym">Astyanax fasciatus mexicanus</name>
    <dbReference type="NCBI Taxonomy" id="7994"/>
    <lineage>
        <taxon>Eukaryota</taxon>
        <taxon>Metazoa</taxon>
        <taxon>Chordata</taxon>
        <taxon>Craniata</taxon>
        <taxon>Vertebrata</taxon>
        <taxon>Euteleostomi</taxon>
        <taxon>Actinopterygii</taxon>
        <taxon>Neopterygii</taxon>
        <taxon>Teleostei</taxon>
        <taxon>Ostariophysi</taxon>
        <taxon>Characiformes</taxon>
        <taxon>Characoidei</taxon>
        <taxon>Acestrorhamphidae</taxon>
        <taxon>Acestrorhamphinae</taxon>
        <taxon>Astyanax</taxon>
    </lineage>
</organism>
<evidence type="ECO:0000256" key="4">
    <source>
        <dbReference type="ARBA" id="ARBA00035707"/>
    </source>
</evidence>
<dbReference type="InterPro" id="IPR047865">
    <property type="entry name" value="Ribosomal_uL10_bac_type"/>
</dbReference>
<dbReference type="GeneTree" id="ENSGT00390000000603"/>
<comment type="similarity">
    <text evidence="1">Belongs to the universal ribosomal protein uL10 family.</text>
</comment>
<dbReference type="GO" id="GO:0005840">
    <property type="term" value="C:ribosome"/>
    <property type="evidence" value="ECO:0007669"/>
    <property type="project" value="UniProtKB-KW"/>
</dbReference>
<proteinExistence type="inferred from homology"/>
<feature type="compositionally biased region" description="Polar residues" evidence="6">
    <location>
        <begin position="240"/>
        <end position="256"/>
    </location>
</feature>
<reference evidence="7" key="3">
    <citation type="submission" date="2025-08" db="UniProtKB">
        <authorList>
            <consortium name="Ensembl"/>
        </authorList>
    </citation>
    <scope>IDENTIFICATION</scope>
</reference>
<keyword evidence="3" id="KW-0687">Ribonucleoprotein</keyword>
<dbReference type="Pfam" id="PF00466">
    <property type="entry name" value="Ribosomal_L10"/>
    <property type="match status" value="1"/>
</dbReference>
<dbReference type="InterPro" id="IPR001790">
    <property type="entry name" value="Ribosomal_uL10"/>
</dbReference>
<dbReference type="PANTHER" id="PTHR11560">
    <property type="entry name" value="39S RIBOSOMAL PROTEIN L10, MITOCHONDRIAL"/>
    <property type="match status" value="1"/>
</dbReference>
<sequence length="262" mass="29430">MEKNRREESSGGARTEKRCLPLAQSVRHGSKAVTRHRKPMHILKQKLLAVTEYIPPKPSAAPGAYPSQTKRMEQESGLVRFLKKKVETTFEECKMLVVVQNNATNAEDMLLLRHRLHKHDIAIKFFPNQVMRSYLPSSQYRNMLPLFIGQTVMFVSKEPKVKEMLRVLRSSPQMILLGGCIENTMLSREGILNYSRLPSITTVQGELVGGLTLMTSQTVSMLQRHPAHLSALLQQYIKQNQPGGTPESTAPETTPKTEGAAV</sequence>
<evidence type="ECO:0000313" key="7">
    <source>
        <dbReference type="Ensembl" id="ENSAMXP00000010826.2"/>
    </source>
</evidence>